<name>A0ABU3V191_9ACTN</name>
<dbReference type="RefSeq" id="WP_316736231.1">
    <property type="nucleotide sequence ID" value="NZ_JARAKF010000001.1"/>
</dbReference>
<gene>
    <name evidence="2" type="ORF">PU648_45645</name>
</gene>
<comment type="caution">
    <text evidence="2">The sequence shown here is derived from an EMBL/GenBank/DDBJ whole genome shotgun (WGS) entry which is preliminary data.</text>
</comment>
<evidence type="ECO:0000256" key="1">
    <source>
        <dbReference type="SAM" id="MobiDB-lite"/>
    </source>
</evidence>
<reference evidence="2 3" key="1">
    <citation type="submission" date="2023-02" db="EMBL/GenBank/DDBJ databases">
        <authorList>
            <person name="Maleckis M."/>
        </authorList>
    </citation>
    <scope>NUCLEOTIDE SEQUENCE [LARGE SCALE GENOMIC DNA]</scope>
    <source>
        <strain evidence="2 3">P8-A2</strain>
    </source>
</reference>
<dbReference type="Proteomes" id="UP001257627">
    <property type="component" value="Unassembled WGS sequence"/>
</dbReference>
<organism evidence="2 3">
    <name type="scientific">Streptomyces mirabilis</name>
    <dbReference type="NCBI Taxonomy" id="68239"/>
    <lineage>
        <taxon>Bacteria</taxon>
        <taxon>Bacillati</taxon>
        <taxon>Actinomycetota</taxon>
        <taxon>Actinomycetes</taxon>
        <taxon>Kitasatosporales</taxon>
        <taxon>Streptomycetaceae</taxon>
        <taxon>Streptomyces</taxon>
    </lineage>
</organism>
<keyword evidence="3" id="KW-1185">Reference proteome</keyword>
<feature type="region of interest" description="Disordered" evidence="1">
    <location>
        <begin position="31"/>
        <end position="81"/>
    </location>
</feature>
<sequence>MVRTKKMIKAELAAAVAEPEPDLDKIDSLTAELRTRGGRPRRRQEEVSTETSPDSGRRIDPGQDPDTAGGRSGSAGTEVQLWRPMVADMIGGRRGRSAYGRIIG</sequence>
<protein>
    <submittedName>
        <fullName evidence="2">Uncharacterized protein</fullName>
    </submittedName>
</protein>
<evidence type="ECO:0000313" key="3">
    <source>
        <dbReference type="Proteomes" id="UP001257627"/>
    </source>
</evidence>
<evidence type="ECO:0000313" key="2">
    <source>
        <dbReference type="EMBL" id="MDU8999519.1"/>
    </source>
</evidence>
<proteinExistence type="predicted"/>
<dbReference type="EMBL" id="JARAKF010000001">
    <property type="protein sequence ID" value="MDU8999519.1"/>
    <property type="molecule type" value="Genomic_DNA"/>
</dbReference>
<accession>A0ABU3V191</accession>